<keyword evidence="3" id="KW-1185">Reference proteome</keyword>
<protein>
    <submittedName>
        <fullName evidence="2">Uncharacterized protein</fullName>
    </submittedName>
</protein>
<sequence length="49" mass="5323">MSVAIEADAGSKEQYDSEFTVETSTEDVPEQEVGHRDGCGFTCSPFSTF</sequence>
<accession>A0A8U0IH76</accession>
<evidence type="ECO:0000313" key="2">
    <source>
        <dbReference type="EMBL" id="UPW00046.1"/>
    </source>
</evidence>
<evidence type="ECO:0000256" key="1">
    <source>
        <dbReference type="SAM" id="MobiDB-lite"/>
    </source>
</evidence>
<reference evidence="2" key="1">
    <citation type="submission" date="2022-04" db="EMBL/GenBank/DDBJ databases">
        <title>Diverse halophilic archaea isolated from saline environments.</title>
        <authorList>
            <person name="Cui H.-L."/>
        </authorList>
    </citation>
    <scope>NUCLEOTIDE SEQUENCE</scope>
    <source>
        <strain evidence="2">XZYJT40</strain>
    </source>
</reference>
<feature type="region of interest" description="Disordered" evidence="1">
    <location>
        <begin position="1"/>
        <end position="37"/>
    </location>
</feature>
<dbReference type="KEGG" id="haxz:M0R88_16220"/>
<organism evidence="2 3">
    <name type="scientific">Halorussus gelatinilyticus</name>
    <dbReference type="NCBI Taxonomy" id="2937524"/>
    <lineage>
        <taxon>Archaea</taxon>
        <taxon>Methanobacteriati</taxon>
        <taxon>Methanobacteriota</taxon>
        <taxon>Stenosarchaea group</taxon>
        <taxon>Halobacteria</taxon>
        <taxon>Halobacteriales</taxon>
        <taxon>Haladaptataceae</taxon>
        <taxon>Halorussus</taxon>
    </lineage>
</organism>
<name>A0A8U0IH76_9EURY</name>
<proteinExistence type="predicted"/>
<dbReference type="EMBL" id="CP096658">
    <property type="protein sequence ID" value="UPW00046.1"/>
    <property type="molecule type" value="Genomic_DNA"/>
</dbReference>
<dbReference type="RefSeq" id="WP_248654463.1">
    <property type="nucleotide sequence ID" value="NZ_CP096658.1"/>
</dbReference>
<gene>
    <name evidence="2" type="ORF">M0R88_16220</name>
</gene>
<dbReference type="Proteomes" id="UP000830434">
    <property type="component" value="Chromosome"/>
</dbReference>
<evidence type="ECO:0000313" key="3">
    <source>
        <dbReference type="Proteomes" id="UP000830434"/>
    </source>
</evidence>
<dbReference type="GeneID" id="72191433"/>
<dbReference type="AlphaFoldDB" id="A0A8U0IH76"/>